<dbReference type="Proteomes" id="UP001306508">
    <property type="component" value="Unassembled WGS sequence"/>
</dbReference>
<keyword evidence="4" id="KW-1185">Reference proteome</keyword>
<dbReference type="PROSITE" id="PS51140">
    <property type="entry name" value="CUE"/>
    <property type="match status" value="1"/>
</dbReference>
<evidence type="ECO:0000256" key="1">
    <source>
        <dbReference type="SAM" id="MobiDB-lite"/>
    </source>
</evidence>
<organism evidence="3 4">
    <name type="scientific">Arxiozyma heterogenica</name>
    <dbReference type="NCBI Taxonomy" id="278026"/>
    <lineage>
        <taxon>Eukaryota</taxon>
        <taxon>Fungi</taxon>
        <taxon>Dikarya</taxon>
        <taxon>Ascomycota</taxon>
        <taxon>Saccharomycotina</taxon>
        <taxon>Saccharomycetes</taxon>
        <taxon>Saccharomycetales</taxon>
        <taxon>Saccharomycetaceae</taxon>
        <taxon>Arxiozyma</taxon>
    </lineage>
</organism>
<gene>
    <name evidence="3" type="ORF">RI543_001559</name>
</gene>
<protein>
    <recommendedName>
        <fullName evidence="2">CUE domain-containing protein</fullName>
    </recommendedName>
</protein>
<dbReference type="InterPro" id="IPR041808">
    <property type="entry name" value="Cue3_CUE"/>
</dbReference>
<evidence type="ECO:0000313" key="4">
    <source>
        <dbReference type="Proteomes" id="UP001306508"/>
    </source>
</evidence>
<feature type="compositionally biased region" description="Basic residues" evidence="1">
    <location>
        <begin position="632"/>
        <end position="641"/>
    </location>
</feature>
<evidence type="ECO:0000259" key="2">
    <source>
        <dbReference type="PROSITE" id="PS51140"/>
    </source>
</evidence>
<accession>A0AAN7WND3</accession>
<name>A0AAN7WND3_9SACH</name>
<feature type="compositionally biased region" description="Basic and acidic residues" evidence="1">
    <location>
        <begin position="600"/>
        <end position="609"/>
    </location>
</feature>
<dbReference type="InterPro" id="IPR003892">
    <property type="entry name" value="CUE"/>
</dbReference>
<feature type="region of interest" description="Disordered" evidence="1">
    <location>
        <begin position="596"/>
        <end position="686"/>
    </location>
</feature>
<feature type="compositionally biased region" description="Basic residues" evidence="1">
    <location>
        <begin position="671"/>
        <end position="686"/>
    </location>
</feature>
<dbReference type="CDD" id="cd14373">
    <property type="entry name" value="CUE_Cue3p_like"/>
    <property type="match status" value="1"/>
</dbReference>
<feature type="compositionally biased region" description="Basic and acidic residues" evidence="1">
    <location>
        <begin position="642"/>
        <end position="670"/>
    </location>
</feature>
<reference evidence="4" key="1">
    <citation type="submission" date="2023-07" db="EMBL/GenBank/DDBJ databases">
        <title>A draft genome of Kazachstania heterogenica Y-27499.</title>
        <authorList>
            <person name="Donic C."/>
            <person name="Kralova J.S."/>
            <person name="Fidel L."/>
            <person name="Ben-Dor S."/>
            <person name="Jung S."/>
        </authorList>
    </citation>
    <scope>NUCLEOTIDE SEQUENCE [LARGE SCALE GENOMIC DNA]</scope>
    <source>
        <strain evidence="4">Y27499</strain>
    </source>
</reference>
<dbReference type="EMBL" id="JAWIZZ010000038">
    <property type="protein sequence ID" value="KAK5781165.1"/>
    <property type="molecule type" value="Genomic_DNA"/>
</dbReference>
<dbReference type="AlphaFoldDB" id="A0AAN7WND3"/>
<sequence length="686" mass="79887">MAEQPKRILEINNNNEPLNLPIVKFPPYTLRAQLIEKDPVVWLHILETYVHYCQWLMAGDNNLGHGSNISMIDQLDETTLDHLRIFLRSYLHEMSLEAGKLVSLGYNQDVKEQLQLLRSWIFYIIKSCGLIYLQIFGETLWDLVKLYVINNPKTVQDLILGELVPTVNVQRAQINRIPQLQQSLKLLIESNKFDRTDLKALQALLSYHENTTTTTFNNNNSNGSNNKTKTTNTKEEWFSEKYLTPNWIENLELWWSKGKGRFNELSRQLCVTLLLSVRVPQLVKFLTEDLEITNSDTLLYYPLLGSILTNDNFLNKRKDIINYLPFLTLSSIEVDFNDSQNTLSDQTNLASINEPNNEDISYLQELFPDLTRKQAILLLTNYDNNLKLITNELFENPTLIKTLEAQETRTSKFLSKIDNIDDDKQIEKPLVLMKRKDESKNIIKHVPDEINNKILTRTLKLLYQDDEDERDDTYDEVEVETNRINGSTQRIGIGKGDSTFIFEDENNPDNTSNDNSTLEDSFDKNEAYLWDLLKQDKTLFERSKRGSNIRKKIKNQTNWSDEQIEGWARMLERSPQRARILEERYMFHGNIRTGKTSYVKNRDENKDTNKNSSISNKYNESYGSKPSNNPKLNKKKYQRGPKKTDTSKVTNKNRDIVKGNSNKNDEDDKKHKNKSTKNKSTNNKKA</sequence>
<comment type="caution">
    <text evidence="3">The sequence shown here is derived from an EMBL/GenBank/DDBJ whole genome shotgun (WGS) entry which is preliminary data.</text>
</comment>
<feature type="domain" description="CUE" evidence="2">
    <location>
        <begin position="355"/>
        <end position="398"/>
    </location>
</feature>
<feature type="compositionally biased region" description="Polar residues" evidence="1">
    <location>
        <begin position="610"/>
        <end position="622"/>
    </location>
</feature>
<evidence type="ECO:0000313" key="3">
    <source>
        <dbReference type="EMBL" id="KAK5781165.1"/>
    </source>
</evidence>
<dbReference type="GO" id="GO:0043130">
    <property type="term" value="F:ubiquitin binding"/>
    <property type="evidence" value="ECO:0007669"/>
    <property type="project" value="InterPro"/>
</dbReference>
<proteinExistence type="predicted"/>